<dbReference type="HOGENOM" id="CLU_2938709_0_0_6"/>
<keyword evidence="2" id="KW-1185">Reference proteome</keyword>
<evidence type="ECO:0000313" key="1">
    <source>
        <dbReference type="EMBL" id="AGG89018.1"/>
    </source>
</evidence>
<accession>M4NHA8</accession>
<gene>
    <name evidence="1" type="ORF">R2APBS1_1894</name>
</gene>
<dbReference type="GeneID" id="72428628"/>
<dbReference type="KEGG" id="rhd:R2APBS1_1894"/>
<dbReference type="AlphaFoldDB" id="M4NHA8"/>
<evidence type="ECO:0000313" key="2">
    <source>
        <dbReference type="Proteomes" id="UP000011859"/>
    </source>
</evidence>
<dbReference type="RefSeq" id="WP_015447743.1">
    <property type="nucleotide sequence ID" value="NC_020541.1"/>
</dbReference>
<protein>
    <submittedName>
        <fullName evidence="1">Uncharacterized protein</fullName>
    </submittedName>
</protein>
<name>M4NHA8_9GAMM</name>
<reference evidence="1 2" key="1">
    <citation type="submission" date="2012-04" db="EMBL/GenBank/DDBJ databases">
        <title>Complete genome of Rhodanobacter sp. 2APBS1.</title>
        <authorList>
            <consortium name="US DOE Joint Genome Institute"/>
            <person name="Huntemann M."/>
            <person name="Wei C.-L."/>
            <person name="Han J."/>
            <person name="Detter J.C."/>
            <person name="Han C."/>
            <person name="Tapia R."/>
            <person name="Munk A.C.C."/>
            <person name="Chen A."/>
            <person name="Krypides N."/>
            <person name="Mavromatis K."/>
            <person name="Markowitz V."/>
            <person name="Szeto E."/>
            <person name="Ivanova N."/>
            <person name="Mikhailova N."/>
            <person name="Ovchinnikova G."/>
            <person name="Pagani I."/>
            <person name="Pati A."/>
            <person name="Goodwin L."/>
            <person name="Peters L."/>
            <person name="Pitluck S."/>
            <person name="Woyke T."/>
            <person name="Prakash O."/>
            <person name="Elkins J."/>
            <person name="Brown S."/>
            <person name="Palumbo A."/>
            <person name="Hemme C."/>
            <person name="Zhou J."/>
            <person name="Watson D."/>
            <person name="Jardine P."/>
            <person name="Kostka J."/>
            <person name="Green S."/>
        </authorList>
    </citation>
    <scope>NUCLEOTIDE SEQUENCE [LARGE SCALE GENOMIC DNA]</scope>
    <source>
        <strain evidence="1 2">2APBS1</strain>
    </source>
</reference>
<dbReference type="Proteomes" id="UP000011859">
    <property type="component" value="Chromosome"/>
</dbReference>
<proteinExistence type="predicted"/>
<sequence length="60" mass="7136" precursor="true">MIPWYLIARAIRLTAFLVTNQVSWSEFRRAVSRPTKLVFFLKRGGVCFCDRDLERSFFGY</sequence>
<dbReference type="EMBL" id="CP003470">
    <property type="protein sequence ID" value="AGG89018.1"/>
    <property type="molecule type" value="Genomic_DNA"/>
</dbReference>
<organism evidence="1 2">
    <name type="scientific">Rhodanobacter denitrificans</name>
    <dbReference type="NCBI Taxonomy" id="666685"/>
    <lineage>
        <taxon>Bacteria</taxon>
        <taxon>Pseudomonadati</taxon>
        <taxon>Pseudomonadota</taxon>
        <taxon>Gammaproteobacteria</taxon>
        <taxon>Lysobacterales</taxon>
        <taxon>Rhodanobacteraceae</taxon>
        <taxon>Rhodanobacter</taxon>
    </lineage>
</organism>